<sequence length="137" mass="15876">YYCIYDEMPYCCDDGTLEVPANHMRHEGECPPEDAHICKTSGIYLAPWTAEPWVKGVPKEQPMCASDGYCKSDQRCCPSPCVRRHLCMRVLPSQEEEEGQERWQEEEQDQGREEKEKRIDNDEMEGDEVEGVDAERV</sequence>
<dbReference type="EMBL" id="HABY01000045">
    <property type="protein sequence ID" value="CDK12574.1"/>
    <property type="molecule type" value="Transcribed_RNA"/>
</dbReference>
<protein>
    <submittedName>
        <fullName evidence="2">Carcinin-crustin-like protein</fullName>
    </submittedName>
</protein>
<reference evidence="2" key="1">
    <citation type="submission" date="2013-06" db="EMBL/GenBank/DDBJ databases">
        <authorList>
            <person name="Groh K."/>
        </authorList>
    </citation>
    <scope>NUCLEOTIDE SEQUENCE</scope>
    <source>
        <tissue evidence="2">Antennules</tissue>
    </source>
</reference>
<feature type="non-terminal residue" evidence="2">
    <location>
        <position position="1"/>
    </location>
</feature>
<evidence type="ECO:0000256" key="1">
    <source>
        <dbReference type="SAM" id="MobiDB-lite"/>
    </source>
</evidence>
<feature type="compositionally biased region" description="Basic and acidic residues" evidence="1">
    <location>
        <begin position="100"/>
        <end position="121"/>
    </location>
</feature>
<dbReference type="AlphaFoldDB" id="W6MEZ0"/>
<organism evidence="2">
    <name type="scientific">Coenobita clypeatus</name>
    <dbReference type="NCBI Taxonomy" id="474045"/>
    <lineage>
        <taxon>Eukaryota</taxon>
        <taxon>Metazoa</taxon>
        <taxon>Ecdysozoa</taxon>
        <taxon>Arthropoda</taxon>
        <taxon>Crustacea</taxon>
        <taxon>Multicrustacea</taxon>
        <taxon>Malacostraca</taxon>
        <taxon>Eumalacostraca</taxon>
        <taxon>Eucarida</taxon>
        <taxon>Decapoda</taxon>
        <taxon>Pleocyemata</taxon>
        <taxon>Anomura</taxon>
        <taxon>Paguroidea</taxon>
        <taxon>Coenobitidae</taxon>
        <taxon>Coenobita</taxon>
    </lineage>
</organism>
<name>W6MEZ0_9EUCA</name>
<evidence type="ECO:0000313" key="2">
    <source>
        <dbReference type="EMBL" id="CDK12574.1"/>
    </source>
</evidence>
<reference evidence="2" key="2">
    <citation type="submission" date="2014-02" db="EMBL/GenBank/DDBJ databases">
        <title>The hermit crab's nose antennal transcriptomics.</title>
        <authorList>
            <person name="Groh K.C."/>
            <person name="Vogel H."/>
            <person name="Stensmyr M.C."/>
            <person name="Grosse-Wilde E."/>
            <person name="Hansson B.S."/>
        </authorList>
    </citation>
    <scope>NUCLEOTIDE SEQUENCE</scope>
    <source>
        <tissue evidence="2">Antennules</tissue>
    </source>
</reference>
<proteinExistence type="predicted"/>
<accession>W6MEZ0</accession>
<feature type="region of interest" description="Disordered" evidence="1">
    <location>
        <begin position="93"/>
        <end position="137"/>
    </location>
</feature>
<gene>
    <name evidence="2" type="primary">carcinin-crustin-like</name>
</gene>
<feature type="compositionally biased region" description="Acidic residues" evidence="1">
    <location>
        <begin position="122"/>
        <end position="137"/>
    </location>
</feature>